<dbReference type="PANTHER" id="PTHR37466">
    <property type="entry name" value="SLR1628 PROTEIN"/>
    <property type="match status" value="1"/>
</dbReference>
<dbReference type="RefSeq" id="WP_218286773.1">
    <property type="nucleotide sequence ID" value="NZ_CP076448.1"/>
</dbReference>
<evidence type="ECO:0000313" key="1">
    <source>
        <dbReference type="EMBL" id="QXM25721.1"/>
    </source>
</evidence>
<protein>
    <submittedName>
        <fullName evidence="1">DUF2237 domain-containing protein</fullName>
    </submittedName>
</protein>
<accession>A0A975YKH1</accession>
<gene>
    <name evidence="1" type="ORF">KO353_05820</name>
</gene>
<proteinExistence type="predicted"/>
<reference evidence="1" key="1">
    <citation type="submission" date="2021-06" db="EMBL/GenBank/DDBJ databases">
        <title>Elioraea tepida, sp. nov., a moderately thermophilic aerobic anoxygenic phototrophic bacterium isolated from an alkaline siliceous hot spring mat community in Yellowstone National Park, WY, USA.</title>
        <authorList>
            <person name="Saini M.K."/>
            <person name="Yoshida S."/>
            <person name="Sebastian A."/>
            <person name="Hirose S."/>
            <person name="Hara E."/>
            <person name="Tamaki H."/>
            <person name="Soulier N.T."/>
            <person name="Albert I."/>
            <person name="Hanada S."/>
            <person name="Bryant D.A."/>
            <person name="Tank M."/>
        </authorList>
    </citation>
    <scope>NUCLEOTIDE SEQUENCE</scope>
    <source>
        <strain evidence="1">MS-P2</strain>
    </source>
</reference>
<dbReference type="InterPro" id="IPR018714">
    <property type="entry name" value="DUF2237"/>
</dbReference>
<keyword evidence="2" id="KW-1185">Reference proteome</keyword>
<dbReference type="PANTHER" id="PTHR37466:SF1">
    <property type="entry name" value="SLR1628 PROTEIN"/>
    <property type="match status" value="1"/>
</dbReference>
<dbReference type="EMBL" id="CP076448">
    <property type="protein sequence ID" value="QXM25721.1"/>
    <property type="molecule type" value="Genomic_DNA"/>
</dbReference>
<sequence>MPRDGDLPRRGGGGARNVLGGPLAPCSFQPLTGWFRDGCCNTEPGDVGLHTVCAVMTERFLAFSKARGNDLSTPRPEFGFPGLKPGDRWCLCAARWQEALEAGEAPRVVLAATHAASLSVCSLEDLKAYAIDLA</sequence>
<dbReference type="Pfam" id="PF09996">
    <property type="entry name" value="DUF2237"/>
    <property type="match status" value="1"/>
</dbReference>
<organism evidence="1 2">
    <name type="scientific">Elioraea tepida</name>
    <dbReference type="NCBI Taxonomy" id="2843330"/>
    <lineage>
        <taxon>Bacteria</taxon>
        <taxon>Pseudomonadati</taxon>
        <taxon>Pseudomonadota</taxon>
        <taxon>Alphaproteobacteria</taxon>
        <taxon>Acetobacterales</taxon>
        <taxon>Elioraeaceae</taxon>
        <taxon>Elioraea</taxon>
    </lineage>
</organism>
<evidence type="ECO:0000313" key="2">
    <source>
        <dbReference type="Proteomes" id="UP000694001"/>
    </source>
</evidence>
<name>A0A975YKH1_9PROT</name>
<dbReference type="AlphaFoldDB" id="A0A975YKH1"/>
<dbReference type="Proteomes" id="UP000694001">
    <property type="component" value="Chromosome"/>
</dbReference>
<dbReference type="KEGG" id="elio:KO353_05820"/>